<proteinExistence type="predicted"/>
<reference evidence="1 2" key="1">
    <citation type="journal article" date="2019" name="Int. J. Syst. Evol. Microbiol.">
        <title>The Global Catalogue of Microorganisms (GCM) 10K type strain sequencing project: providing services to taxonomists for standard genome sequencing and annotation.</title>
        <authorList>
            <consortium name="The Broad Institute Genomics Platform"/>
            <consortium name="The Broad Institute Genome Sequencing Center for Infectious Disease"/>
            <person name="Wu L."/>
            <person name="Ma J."/>
        </authorList>
    </citation>
    <scope>NUCLEOTIDE SEQUENCE [LARGE SCALE GENOMIC DNA]</scope>
    <source>
        <strain evidence="1 2">JCM 13316</strain>
    </source>
</reference>
<protein>
    <submittedName>
        <fullName evidence="1">Class I SAM-dependent methyltransferase</fullName>
    </submittedName>
</protein>
<dbReference type="GO" id="GO:0008168">
    <property type="term" value="F:methyltransferase activity"/>
    <property type="evidence" value="ECO:0007669"/>
    <property type="project" value="UniProtKB-KW"/>
</dbReference>
<dbReference type="GO" id="GO:0032259">
    <property type="term" value="P:methylation"/>
    <property type="evidence" value="ECO:0007669"/>
    <property type="project" value="UniProtKB-KW"/>
</dbReference>
<sequence length="245" mass="26288">MPDAIFSHPRLARVYDALEGDRSDLDTYLGLASEPGVNAVLDVGCGTGTLACLLAAKGVEVLGVDPASASVDVARAKPGAGAVRWMVGTAPDAAADPANHQRFDLATMTANVAQVFLSDADWIRTLRSIHTCLRPGGRLAFETRNPADRAWERWTKERSHQVVDAGAEGLVEDWVEVTGVDGELVTFESPTVFQSDGERLDSTSTLRFRTRDALHSSLAEAGFTAVDIRDLPYAPTRGWLVLAQA</sequence>
<keyword evidence="1" id="KW-0808">Transferase</keyword>
<keyword evidence="2" id="KW-1185">Reference proteome</keyword>
<dbReference type="Proteomes" id="UP001500784">
    <property type="component" value="Unassembled WGS sequence"/>
</dbReference>
<dbReference type="RefSeq" id="WP_152228637.1">
    <property type="nucleotide sequence ID" value="NZ_BAAALV010000007.1"/>
</dbReference>
<keyword evidence="1" id="KW-0489">Methyltransferase</keyword>
<accession>A0ABN2PJ81</accession>
<dbReference type="PANTHER" id="PTHR43861">
    <property type="entry name" value="TRANS-ACONITATE 2-METHYLTRANSFERASE-RELATED"/>
    <property type="match status" value="1"/>
</dbReference>
<dbReference type="Pfam" id="PF13489">
    <property type="entry name" value="Methyltransf_23"/>
    <property type="match status" value="1"/>
</dbReference>
<evidence type="ECO:0000313" key="2">
    <source>
        <dbReference type="Proteomes" id="UP001500784"/>
    </source>
</evidence>
<dbReference type="SUPFAM" id="SSF53335">
    <property type="entry name" value="S-adenosyl-L-methionine-dependent methyltransferases"/>
    <property type="match status" value="1"/>
</dbReference>
<dbReference type="InterPro" id="IPR029063">
    <property type="entry name" value="SAM-dependent_MTases_sf"/>
</dbReference>
<evidence type="ECO:0000313" key="1">
    <source>
        <dbReference type="EMBL" id="GAA1921908.1"/>
    </source>
</evidence>
<organism evidence="1 2">
    <name type="scientific">Arthrobacter gandavensis</name>
    <dbReference type="NCBI Taxonomy" id="169960"/>
    <lineage>
        <taxon>Bacteria</taxon>
        <taxon>Bacillati</taxon>
        <taxon>Actinomycetota</taxon>
        <taxon>Actinomycetes</taxon>
        <taxon>Micrococcales</taxon>
        <taxon>Micrococcaceae</taxon>
        <taxon>Arthrobacter</taxon>
    </lineage>
</organism>
<gene>
    <name evidence="1" type="ORF">GCM10009688_28630</name>
</gene>
<dbReference type="EMBL" id="BAAALV010000007">
    <property type="protein sequence ID" value="GAA1921908.1"/>
    <property type="molecule type" value="Genomic_DNA"/>
</dbReference>
<dbReference type="Gene3D" id="3.40.50.150">
    <property type="entry name" value="Vaccinia Virus protein VP39"/>
    <property type="match status" value="1"/>
</dbReference>
<comment type="caution">
    <text evidence="1">The sequence shown here is derived from an EMBL/GenBank/DDBJ whole genome shotgun (WGS) entry which is preliminary data.</text>
</comment>
<name>A0ABN2PJ81_9MICC</name>
<dbReference type="CDD" id="cd02440">
    <property type="entry name" value="AdoMet_MTases"/>
    <property type="match status" value="1"/>
</dbReference>